<evidence type="ECO:0000313" key="2">
    <source>
        <dbReference type="Proteomes" id="UP000294257"/>
    </source>
</evidence>
<evidence type="ECO:0000313" key="1">
    <source>
        <dbReference type="EMBL" id="RZS32290.1"/>
    </source>
</evidence>
<comment type="caution">
    <text evidence="1">The sequence shown here is derived from an EMBL/GenBank/DDBJ whole genome shotgun (WGS) entry which is preliminary data.</text>
</comment>
<gene>
    <name evidence="1" type="ORF">EV193_113134</name>
</gene>
<reference evidence="1 2" key="1">
    <citation type="submission" date="2019-02" db="EMBL/GenBank/DDBJ databases">
        <title>Genomic Encyclopedia of Type Strains, Phase IV (KMG-IV): sequencing the most valuable type-strain genomes for metagenomic binning, comparative biology and taxonomic classification.</title>
        <authorList>
            <person name="Goeker M."/>
        </authorList>
    </citation>
    <scope>NUCLEOTIDE SEQUENCE [LARGE SCALE GENOMIC DNA]</scope>
    <source>
        <strain evidence="1 2">DSM 101727</strain>
    </source>
</reference>
<sequence length="92" mass="10586">MDVWEHDGDKYEYESYYSVPDEAWRHELMPLDGAPETYPWMHVVVPDTVDDGPFTPAPPERVTVAVGGDGELPWPVVRRFLEEVYDSGHVPR</sequence>
<dbReference type="EMBL" id="SGWQ01000013">
    <property type="protein sequence ID" value="RZS32290.1"/>
    <property type="molecule type" value="Genomic_DNA"/>
</dbReference>
<dbReference type="Proteomes" id="UP000294257">
    <property type="component" value="Unassembled WGS sequence"/>
</dbReference>
<organism evidence="1 2">
    <name type="scientific">Herbihabitans rhizosphaerae</name>
    <dbReference type="NCBI Taxonomy" id="1872711"/>
    <lineage>
        <taxon>Bacteria</taxon>
        <taxon>Bacillati</taxon>
        <taxon>Actinomycetota</taxon>
        <taxon>Actinomycetes</taxon>
        <taxon>Pseudonocardiales</taxon>
        <taxon>Pseudonocardiaceae</taxon>
        <taxon>Herbihabitans</taxon>
    </lineage>
</organism>
<protein>
    <submittedName>
        <fullName evidence="1">Uncharacterized protein</fullName>
    </submittedName>
</protein>
<dbReference type="AlphaFoldDB" id="A0A4Q7KED1"/>
<proteinExistence type="predicted"/>
<keyword evidence="2" id="KW-1185">Reference proteome</keyword>
<dbReference type="OrthoDB" id="3538826at2"/>
<name>A0A4Q7KED1_9PSEU</name>
<dbReference type="RefSeq" id="WP_130348092.1">
    <property type="nucleotide sequence ID" value="NZ_SGWQ01000013.1"/>
</dbReference>
<accession>A0A4Q7KED1</accession>